<dbReference type="EMBL" id="LK056657">
    <property type="protein sequence ID" value="CDU22607.1"/>
    <property type="molecule type" value="Genomic_DNA"/>
</dbReference>
<dbReference type="AlphaFoldDB" id="A0A127ZAG5"/>
<evidence type="ECO:0000313" key="1">
    <source>
        <dbReference type="EMBL" id="CDU22607.1"/>
    </source>
</evidence>
<accession>A0A127ZAG5</accession>
<proteinExistence type="predicted"/>
<organism evidence="1">
    <name type="scientific">Sporisorium scitamineum</name>
    <dbReference type="NCBI Taxonomy" id="49012"/>
    <lineage>
        <taxon>Eukaryota</taxon>
        <taxon>Fungi</taxon>
        <taxon>Dikarya</taxon>
        <taxon>Basidiomycota</taxon>
        <taxon>Ustilaginomycotina</taxon>
        <taxon>Ustilaginomycetes</taxon>
        <taxon>Ustilaginales</taxon>
        <taxon>Ustilaginaceae</taxon>
        <taxon>Sporisorium</taxon>
    </lineage>
</organism>
<keyword evidence="1" id="KW-0808">Transferase</keyword>
<gene>
    <name evidence="1" type="ORF">SPSC_01237</name>
</gene>
<dbReference type="GO" id="GO:0016740">
    <property type="term" value="F:transferase activity"/>
    <property type="evidence" value="ECO:0007669"/>
    <property type="project" value="UniProtKB-KW"/>
</dbReference>
<protein>
    <submittedName>
        <fullName evidence="1">Related to MAK3 N-acetyltransferase</fullName>
    </submittedName>
</protein>
<name>A0A127ZAG5_9BASI</name>
<sequence>MSDLVAFTRKAYGSIRVGRPVLVNRVKAVVQAVFEASLGQISGFRSGRLENKPILCTLNTTTTFKVSEQEKSASRKSQRAGEIVKLAKDGDLTARTMKAAKETNAKNLLEVIDVKPGEVSEAGNVEDGGVEERKRARKLCLNLLVLSVRKWDGRPLRVGTLVPIHADLVVPPSQIDFACVVQEPEGSLRYEVKATVSFSYPTRRSPVGGHASRTSLSSHLFRWLYVNVVSRSLTTWHRQPKIRRSSHCP</sequence>
<reference evidence="1" key="1">
    <citation type="submission" date="2014-06" db="EMBL/GenBank/DDBJ databases">
        <authorList>
            <person name="Ju J."/>
            <person name="Zhang J."/>
        </authorList>
    </citation>
    <scope>NUCLEOTIDE SEQUENCE</scope>
    <source>
        <strain evidence="1">SscI8</strain>
    </source>
</reference>